<dbReference type="SUPFAM" id="SSF53335">
    <property type="entry name" value="S-adenosyl-L-methionine-dependent methyltransferases"/>
    <property type="match status" value="1"/>
</dbReference>
<dbReference type="InterPro" id="IPR052939">
    <property type="entry name" value="23S_rRNA_MeTrnsfrase_RlmA"/>
</dbReference>
<reference evidence="2 3" key="1">
    <citation type="submission" date="2018-10" db="EMBL/GenBank/DDBJ databases">
        <title>Draft genome sequence of Bacillus salarius IM0101, isolated from a hypersaline soil in Inner Mongolia, China.</title>
        <authorList>
            <person name="Yamprayoonswat W."/>
            <person name="Boonvisut S."/>
            <person name="Jumpathong W."/>
            <person name="Sittihan S."/>
            <person name="Ruangsuj P."/>
            <person name="Wanthongcharoen S."/>
            <person name="Thongpramul N."/>
            <person name="Pimmason S."/>
            <person name="Yu B."/>
            <person name="Yasawong M."/>
        </authorList>
    </citation>
    <scope>NUCLEOTIDE SEQUENCE [LARGE SCALE GENOMIC DNA]</scope>
    <source>
        <strain evidence="2 3">IM0101</strain>
    </source>
</reference>
<dbReference type="Gene3D" id="3.40.50.150">
    <property type="entry name" value="Vaccinia Virus protein VP39"/>
    <property type="match status" value="1"/>
</dbReference>
<evidence type="ECO:0000313" key="3">
    <source>
        <dbReference type="Proteomes" id="UP000275076"/>
    </source>
</evidence>
<dbReference type="Proteomes" id="UP000275076">
    <property type="component" value="Unassembled WGS sequence"/>
</dbReference>
<dbReference type="PANTHER" id="PTHR43460">
    <property type="entry name" value="METHYLTRANSFERASE"/>
    <property type="match status" value="1"/>
</dbReference>
<gene>
    <name evidence="2" type="ORF">D7Z54_25285</name>
</gene>
<dbReference type="InterPro" id="IPR029063">
    <property type="entry name" value="SAM-dependent_MTases_sf"/>
</dbReference>
<protein>
    <submittedName>
        <fullName evidence="2">Class I SAM-dependent methyltransferase</fullName>
    </submittedName>
</protein>
<dbReference type="AlphaFoldDB" id="A0A3R9P164"/>
<accession>A0A3R9P164</accession>
<dbReference type="Pfam" id="PF13649">
    <property type="entry name" value="Methyltransf_25"/>
    <property type="match status" value="1"/>
</dbReference>
<dbReference type="EMBL" id="RBVX01000035">
    <property type="protein sequence ID" value="RSL30551.1"/>
    <property type="molecule type" value="Genomic_DNA"/>
</dbReference>
<dbReference type="RefSeq" id="WP_125560336.1">
    <property type="nucleotide sequence ID" value="NZ_RBVX01000035.1"/>
</dbReference>
<feature type="domain" description="Methyltransferase" evidence="1">
    <location>
        <begin position="50"/>
        <end position="132"/>
    </location>
</feature>
<evidence type="ECO:0000259" key="1">
    <source>
        <dbReference type="Pfam" id="PF13649"/>
    </source>
</evidence>
<keyword evidence="2" id="KW-0808">Transferase</keyword>
<evidence type="ECO:0000313" key="2">
    <source>
        <dbReference type="EMBL" id="RSL30551.1"/>
    </source>
</evidence>
<keyword evidence="2" id="KW-0489">Methyltransferase</keyword>
<name>A0A3R9P164_9BACI</name>
<organism evidence="2 3">
    <name type="scientific">Salibacterium salarium</name>
    <dbReference type="NCBI Taxonomy" id="284579"/>
    <lineage>
        <taxon>Bacteria</taxon>
        <taxon>Bacillati</taxon>
        <taxon>Bacillota</taxon>
        <taxon>Bacilli</taxon>
        <taxon>Bacillales</taxon>
        <taxon>Bacillaceae</taxon>
    </lineage>
</organism>
<dbReference type="OrthoDB" id="9795864at2"/>
<proteinExistence type="predicted"/>
<dbReference type="GO" id="GO:0032259">
    <property type="term" value="P:methylation"/>
    <property type="evidence" value="ECO:0007669"/>
    <property type="project" value="UniProtKB-KW"/>
</dbReference>
<dbReference type="InterPro" id="IPR041698">
    <property type="entry name" value="Methyltransf_25"/>
</dbReference>
<sequence>MNQQEYESFYDKVGKINGWDFSKLKYNSEGVTWDFYTEVIKKCDNKDILLDLGTGGGESVLKISSSLLLLIGIDLSSGMVETAQSNLKKSNVSNVNFFQMSSENIQFPSGFFDVISSRHAPFSSKEVFKVLKNEGHFLTQQVSEADKLNVKEAFGRGQAFNQSDGTLKEQYIRELRNAGFSEVKSYEYNAVDYYQRPEDLLFLLKHTPTIPNFGQDKKDFEILNGFIEKNKTEKGIMTNSKRFIIIAKK</sequence>
<keyword evidence="3" id="KW-1185">Reference proteome</keyword>
<dbReference type="CDD" id="cd02440">
    <property type="entry name" value="AdoMet_MTases"/>
    <property type="match status" value="1"/>
</dbReference>
<dbReference type="PANTHER" id="PTHR43460:SF1">
    <property type="entry name" value="METHYLTRANSFERASE TYPE 11 DOMAIN-CONTAINING PROTEIN"/>
    <property type="match status" value="1"/>
</dbReference>
<dbReference type="GO" id="GO:0008168">
    <property type="term" value="F:methyltransferase activity"/>
    <property type="evidence" value="ECO:0007669"/>
    <property type="project" value="UniProtKB-KW"/>
</dbReference>
<comment type="caution">
    <text evidence="2">The sequence shown here is derived from an EMBL/GenBank/DDBJ whole genome shotgun (WGS) entry which is preliminary data.</text>
</comment>